<evidence type="ECO:0000313" key="1">
    <source>
        <dbReference type="EMBL" id="PWW07816.1"/>
    </source>
</evidence>
<protein>
    <submittedName>
        <fullName evidence="1">Uncharacterized protein</fullName>
    </submittedName>
</protein>
<dbReference type="EMBL" id="QGTS01000008">
    <property type="protein sequence ID" value="PWW07816.1"/>
    <property type="molecule type" value="Genomic_DNA"/>
</dbReference>
<organism evidence="1 2">
    <name type="scientific">Mangrovibacter plantisponsor</name>
    <dbReference type="NCBI Taxonomy" id="451513"/>
    <lineage>
        <taxon>Bacteria</taxon>
        <taxon>Pseudomonadati</taxon>
        <taxon>Pseudomonadota</taxon>
        <taxon>Gammaproteobacteria</taxon>
        <taxon>Enterobacterales</taxon>
        <taxon>Enterobacteriaceae</taxon>
        <taxon>Mangrovibacter</taxon>
    </lineage>
</organism>
<proteinExistence type="predicted"/>
<reference evidence="1 2" key="1">
    <citation type="submission" date="2018-05" db="EMBL/GenBank/DDBJ databases">
        <title>Genomic Encyclopedia of Type Strains, Phase IV (KMG-IV): sequencing the most valuable type-strain genomes for metagenomic binning, comparative biology and taxonomic classification.</title>
        <authorList>
            <person name="Goeker M."/>
        </authorList>
    </citation>
    <scope>NUCLEOTIDE SEQUENCE [LARGE SCALE GENOMIC DNA]</scope>
    <source>
        <strain evidence="1 2">DSM 19579</strain>
    </source>
</reference>
<dbReference type="AlphaFoldDB" id="A0A317PXI8"/>
<keyword evidence="2" id="KW-1185">Reference proteome</keyword>
<sequence>MLKTGYLASLPTRLVEQYLFRQLFTTINSEDKKYHVDKL</sequence>
<evidence type="ECO:0000313" key="2">
    <source>
        <dbReference type="Proteomes" id="UP000246744"/>
    </source>
</evidence>
<name>A0A317PXI8_9ENTR</name>
<accession>A0A317PXI8</accession>
<gene>
    <name evidence="1" type="ORF">DES37_108244</name>
</gene>
<dbReference type="Proteomes" id="UP000246744">
    <property type="component" value="Unassembled WGS sequence"/>
</dbReference>
<comment type="caution">
    <text evidence="1">The sequence shown here is derived from an EMBL/GenBank/DDBJ whole genome shotgun (WGS) entry which is preliminary data.</text>
</comment>